<dbReference type="Pfam" id="PF02491">
    <property type="entry name" value="SHS2_FTSA"/>
    <property type="match status" value="1"/>
</dbReference>
<name>A0ABS1GF08_9AQUI</name>
<dbReference type="InterPro" id="IPR050696">
    <property type="entry name" value="FtsA/MreB"/>
</dbReference>
<keyword evidence="4 5" id="KW-0131">Cell cycle</keyword>
<evidence type="ECO:0000256" key="3">
    <source>
        <dbReference type="ARBA" id="ARBA00023136"/>
    </source>
</evidence>
<dbReference type="CDD" id="cd24048">
    <property type="entry name" value="ASKHA_NBD_FtsA"/>
    <property type="match status" value="1"/>
</dbReference>
<dbReference type="Proteomes" id="UP000772812">
    <property type="component" value="Unassembled WGS sequence"/>
</dbReference>
<reference evidence="8 9" key="1">
    <citation type="journal article" date="2021" name="Syst. Appl. Microbiol.">
        <title>Persephonella atlantica sp. nov.: How to adapt to physico-chemical gradients in high temperature hydrothermal habitats.</title>
        <authorList>
            <person name="Francois D.X."/>
            <person name="Godfroy A."/>
            <person name="Mathien C."/>
            <person name="Aube J."/>
            <person name="Cathalot C."/>
            <person name="Lesongeur F."/>
            <person name="L'Haridon S."/>
            <person name="Philippon X."/>
            <person name="Roussel E.G."/>
        </authorList>
    </citation>
    <scope>NUCLEOTIDE SEQUENCE [LARGE SCALE GENOMIC DNA]</scope>
    <source>
        <strain evidence="8 9">MO1340</strain>
    </source>
</reference>
<proteinExistence type="inferred from homology"/>
<dbReference type="InterPro" id="IPR003494">
    <property type="entry name" value="SHS2_FtsA"/>
</dbReference>
<evidence type="ECO:0000256" key="4">
    <source>
        <dbReference type="ARBA" id="ARBA00023306"/>
    </source>
</evidence>
<comment type="subcellular location">
    <subcellularLocation>
        <location evidence="5">Cell membrane</location>
        <topology evidence="5">Peripheral membrane protein</topology>
        <orientation evidence="5">Cytoplasmic side</orientation>
    </subcellularLocation>
    <text evidence="5">Localizes to the Z ring in an FtsZ-dependent manner. Targeted to the membrane through a conserved C-terminal amphipathic helix.</text>
</comment>
<protein>
    <recommendedName>
        <fullName evidence="5 6">Cell division protein FtsA</fullName>
    </recommendedName>
</protein>
<dbReference type="PIRSF" id="PIRSF003101">
    <property type="entry name" value="FtsA"/>
    <property type="match status" value="1"/>
</dbReference>
<evidence type="ECO:0000256" key="5">
    <source>
        <dbReference type="HAMAP-Rule" id="MF_02033"/>
    </source>
</evidence>
<dbReference type="SUPFAM" id="SSF53067">
    <property type="entry name" value="Actin-like ATPase domain"/>
    <property type="match status" value="2"/>
</dbReference>
<dbReference type="InterPro" id="IPR020823">
    <property type="entry name" value="Cell_div_FtsA"/>
</dbReference>
<dbReference type="EMBL" id="JAACYA010000001">
    <property type="protein sequence ID" value="MBK3331510.1"/>
    <property type="molecule type" value="Genomic_DNA"/>
</dbReference>
<evidence type="ECO:0000313" key="9">
    <source>
        <dbReference type="Proteomes" id="UP000772812"/>
    </source>
</evidence>
<dbReference type="SMART" id="SM00842">
    <property type="entry name" value="FtsA"/>
    <property type="match status" value="1"/>
</dbReference>
<feature type="domain" description="SHS2" evidence="7">
    <location>
        <begin position="7"/>
        <end position="197"/>
    </location>
</feature>
<dbReference type="PANTHER" id="PTHR32432:SF4">
    <property type="entry name" value="CELL DIVISION PROTEIN FTSA"/>
    <property type="match status" value="1"/>
</dbReference>
<keyword evidence="1 5" id="KW-1003">Cell membrane</keyword>
<evidence type="ECO:0000256" key="2">
    <source>
        <dbReference type="ARBA" id="ARBA00022618"/>
    </source>
</evidence>
<dbReference type="InterPro" id="IPR043129">
    <property type="entry name" value="ATPase_NBD"/>
</dbReference>
<dbReference type="PANTHER" id="PTHR32432">
    <property type="entry name" value="CELL DIVISION PROTEIN FTSA-RELATED"/>
    <property type="match status" value="1"/>
</dbReference>
<comment type="function">
    <text evidence="5 6">Cell division protein that is involved in the assembly of the Z ring. May serve as a membrane anchor for the Z ring.</text>
</comment>
<evidence type="ECO:0000256" key="1">
    <source>
        <dbReference type="ARBA" id="ARBA00022475"/>
    </source>
</evidence>
<keyword evidence="3 5" id="KW-0472">Membrane</keyword>
<dbReference type="Pfam" id="PF14450">
    <property type="entry name" value="FtsA"/>
    <property type="match status" value="1"/>
</dbReference>
<comment type="caution">
    <text evidence="8">The sequence shown here is derived from an EMBL/GenBank/DDBJ whole genome shotgun (WGS) entry which is preliminary data.</text>
</comment>
<dbReference type="HAMAP" id="MF_02033">
    <property type="entry name" value="FtsA"/>
    <property type="match status" value="1"/>
</dbReference>
<keyword evidence="2 5" id="KW-0132">Cell division</keyword>
<dbReference type="NCBIfam" id="TIGR01174">
    <property type="entry name" value="ftsA"/>
    <property type="match status" value="1"/>
</dbReference>
<comment type="similarity">
    <text evidence="5 6">Belongs to the FtsA/MreB family.</text>
</comment>
<evidence type="ECO:0000256" key="6">
    <source>
        <dbReference type="PIRNR" id="PIRNR003101"/>
    </source>
</evidence>
<comment type="subunit">
    <text evidence="5">Self-interacts. Interacts with FtsZ.</text>
</comment>
<keyword evidence="9" id="KW-1185">Reference proteome</keyword>
<dbReference type="Gene3D" id="3.30.1490.110">
    <property type="match status" value="1"/>
</dbReference>
<gene>
    <name evidence="5 8" type="primary">ftsA</name>
    <name evidence="8" type="ORF">GWK41_00345</name>
</gene>
<dbReference type="Gene3D" id="3.30.420.40">
    <property type="match status" value="1"/>
</dbReference>
<accession>A0ABS1GF08</accession>
<dbReference type="GO" id="GO:0051301">
    <property type="term" value="P:cell division"/>
    <property type="evidence" value="ECO:0007669"/>
    <property type="project" value="UniProtKB-KW"/>
</dbReference>
<sequence length="414" mass="45372">MGKENILIVLDIGTSKITTLVGDVDDTGELHIVGFGESHSTGIEKGIVVKPHDVIKAIRKSIDAAENVAGTRIGGVIANVSGYHIECRNDSEKVEFNTNQKIVTQSDISQLIQKVASKVQPQKENLEIIHILPKKYILDDEDEVIDPVGLVASKLEGRFHIVLDKLNAYTNLKKIIESAGLKVIDFVANPVASSYAVLYPEEKEMGIAVIDIGAGTTDVAVYKDGSIEYVKSFPIGGNQVTMDIAHRFKVSKDEAESLKTEYGAALTEVAQNEIIEVYPRGSEESVQVDQFDLVDTIEARLSEIFEIVKKDLEESGYYRKINGGIVLTGGVANTPYIRELAENIFQLDVRIGKPKDYTGFSDKVAFPEYSTSVGMLLFAKSKISAMPGMTAHNSSNFDILKLGKTIIEKIKTIF</sequence>
<evidence type="ECO:0000259" key="7">
    <source>
        <dbReference type="SMART" id="SM00842"/>
    </source>
</evidence>
<dbReference type="RefSeq" id="WP_200672930.1">
    <property type="nucleotide sequence ID" value="NZ_JAACYA010000001.1"/>
</dbReference>
<evidence type="ECO:0000313" key="8">
    <source>
        <dbReference type="EMBL" id="MBK3331510.1"/>
    </source>
</evidence>
<organism evidence="8 9">
    <name type="scientific">Persephonella atlantica</name>
    <dbReference type="NCBI Taxonomy" id="2699429"/>
    <lineage>
        <taxon>Bacteria</taxon>
        <taxon>Pseudomonadati</taxon>
        <taxon>Aquificota</taxon>
        <taxon>Aquificia</taxon>
        <taxon>Aquificales</taxon>
        <taxon>Hydrogenothermaceae</taxon>
        <taxon>Persephonella</taxon>
    </lineage>
</organism>